<dbReference type="Proteomes" id="UP000007753">
    <property type="component" value="Plasmid pCHQ1"/>
</dbReference>
<evidence type="ECO:0000313" key="1">
    <source>
        <dbReference type="EMBL" id="BAI99004.1"/>
    </source>
</evidence>
<dbReference type="HOGENOM" id="CLU_2604262_0_0_5"/>
<dbReference type="KEGG" id="sjp:SJA_P1-00520"/>
<gene>
    <name evidence="1" type="ordered locus">SJA_P1-00520</name>
</gene>
<name>D4Z8S2_SPHIU</name>
<sequence length="79" mass="8411">MSVPFKNEAGDHLRRLEHLAIARHLSTGVPHCIVQRSPAASPVILPEADVIAGGPMLIDSILWSTDTAETDGFDPALLA</sequence>
<keyword evidence="1" id="KW-0614">Plasmid</keyword>
<proteinExistence type="predicted"/>
<protein>
    <submittedName>
        <fullName evidence="1">Uncharacterized protein</fullName>
    </submittedName>
</protein>
<accession>D4Z8S2</accession>
<geneLocation type="plasmid" evidence="1 2">
    <name>pCHQ1</name>
</geneLocation>
<organism evidence="1 2">
    <name type="scientific">Sphingobium indicum (strain DSM 16413 / CCM 7287 / MTCC 6362 / UT26 / NBRC 101211 / UT26S)</name>
    <name type="common">Sphingobium japonicum</name>
    <dbReference type="NCBI Taxonomy" id="452662"/>
    <lineage>
        <taxon>Bacteria</taxon>
        <taxon>Pseudomonadati</taxon>
        <taxon>Pseudomonadota</taxon>
        <taxon>Alphaproteobacteria</taxon>
        <taxon>Sphingomonadales</taxon>
        <taxon>Sphingomonadaceae</taxon>
        <taxon>Sphingobium</taxon>
    </lineage>
</organism>
<dbReference type="AlphaFoldDB" id="D4Z8S2"/>
<keyword evidence="2" id="KW-1185">Reference proteome</keyword>
<evidence type="ECO:0000313" key="2">
    <source>
        <dbReference type="Proteomes" id="UP000007753"/>
    </source>
</evidence>
<dbReference type="EMBL" id="AP010805">
    <property type="protein sequence ID" value="BAI99004.1"/>
    <property type="molecule type" value="Genomic_DNA"/>
</dbReference>
<reference evidence="1 2" key="1">
    <citation type="journal article" date="2010" name="J. Bacteriol.">
        <title>Complete genome sequence of the representative gamma-hexachlorocyclohexane-degrading bacterium Sphingobium japonicum UT26.</title>
        <authorList>
            <person name="Nagata Y."/>
            <person name="Ohtsubo Y."/>
            <person name="Endo R."/>
            <person name="Ichikawa N."/>
            <person name="Ankai A."/>
            <person name="Oguchi A."/>
            <person name="Fukui S."/>
            <person name="Fujita N."/>
            <person name="Tsuda M."/>
        </authorList>
    </citation>
    <scope>NUCLEOTIDE SEQUENCE [LARGE SCALE GENOMIC DNA]</scope>
    <source>
        <strain evidence="2">DSM 16413 / CCM 7287 / MTCC 6362 / UT26 / NBRC 101211 / UT26S</strain>
        <plasmid evidence="1 2">pCHQ1</plasmid>
    </source>
</reference>